<geneLocation type="plasmid" evidence="2 3">
    <name>unnamed4</name>
</geneLocation>
<evidence type="ECO:0000313" key="2">
    <source>
        <dbReference type="EMBL" id="QDY71422.1"/>
    </source>
</evidence>
<proteinExistence type="predicted"/>
<keyword evidence="2" id="KW-0614">Plasmid</keyword>
<reference evidence="2 3" key="1">
    <citation type="submission" date="2019-07" db="EMBL/GenBank/DDBJ databases">
        <title>Litoreibacter alkalisoli sp. nov., isolated from saline-alkaline soil.</title>
        <authorList>
            <person name="Wang S."/>
            <person name="Xu L."/>
            <person name="Xing Y.-T."/>
            <person name="Sun J.-Q."/>
        </authorList>
    </citation>
    <scope>NUCLEOTIDE SEQUENCE [LARGE SCALE GENOMIC DNA]</scope>
    <source>
        <strain evidence="2 3">LN3S51</strain>
        <plasmid evidence="2 3">unnamed4</plasmid>
    </source>
</reference>
<evidence type="ECO:0000256" key="1">
    <source>
        <dbReference type="SAM" id="MobiDB-lite"/>
    </source>
</evidence>
<gene>
    <name evidence="2" type="ORF">FPZ52_17215</name>
</gene>
<dbReference type="InterPro" id="IPR027417">
    <property type="entry name" value="P-loop_NTPase"/>
</dbReference>
<keyword evidence="3" id="KW-1185">Reference proteome</keyword>
<dbReference type="KEGG" id="lit:FPZ52_17215"/>
<feature type="region of interest" description="Disordered" evidence="1">
    <location>
        <begin position="1"/>
        <end position="29"/>
    </location>
</feature>
<accession>A0A5B8IZ61</accession>
<dbReference type="SUPFAM" id="SSF52540">
    <property type="entry name" value="P-loop containing nucleoside triphosphate hydrolases"/>
    <property type="match status" value="1"/>
</dbReference>
<evidence type="ECO:0000313" key="3">
    <source>
        <dbReference type="Proteomes" id="UP000318483"/>
    </source>
</evidence>
<organism evidence="2 3">
    <name type="scientific">Qingshengfaniella alkalisoli</name>
    <dbReference type="NCBI Taxonomy" id="2599296"/>
    <lineage>
        <taxon>Bacteria</taxon>
        <taxon>Pseudomonadati</taxon>
        <taxon>Pseudomonadota</taxon>
        <taxon>Alphaproteobacteria</taxon>
        <taxon>Rhodobacterales</taxon>
        <taxon>Paracoccaceae</taxon>
        <taxon>Qingshengfaniella</taxon>
    </lineage>
</organism>
<dbReference type="EMBL" id="CP042265">
    <property type="protein sequence ID" value="QDY71422.1"/>
    <property type="molecule type" value="Genomic_DNA"/>
</dbReference>
<dbReference type="AlphaFoldDB" id="A0A5B8IZ61"/>
<protein>
    <recommendedName>
        <fullName evidence="4">ATPase AAA-type core domain-containing protein</fullName>
    </recommendedName>
</protein>
<dbReference type="RefSeq" id="WP_146366836.1">
    <property type="nucleotide sequence ID" value="NZ_CP042265.1"/>
</dbReference>
<name>A0A5B8IZ61_9RHOB</name>
<dbReference type="OrthoDB" id="5297432at2"/>
<dbReference type="Proteomes" id="UP000318483">
    <property type="component" value="Plasmid unnamed4"/>
</dbReference>
<evidence type="ECO:0008006" key="4">
    <source>
        <dbReference type="Google" id="ProtNLM"/>
    </source>
</evidence>
<sequence length="62" mass="6578">MDGAGDRSPLEGNAPIRTSGERGFRLPPVLLNGPPGIGKSMWAREVNRHIGIPRCGIEGIAE</sequence>